<dbReference type="OrthoDB" id="1721938at2759"/>
<keyword evidence="1" id="KW-1133">Transmembrane helix</keyword>
<sequence length="132" mass="14603">MKTVSQLGSGKKPVGTISYMGRIEHLMQCRSDVKQAKDWLKPSVVVILMGFCFDELVLFICFSFFQFCFGHLTSAGYGSRSYCHGSLASFEDSGVIEQFGPEPNCLMGNDSSSLVVISLPGFISHFMMSFSR</sequence>
<name>A0A1S4D4I2_TOBAC</name>
<keyword evidence="1" id="KW-0472">Membrane</keyword>
<gene>
    <name evidence="2" type="primary">LOC107825912</name>
</gene>
<dbReference type="RefSeq" id="XP_016508317.1">
    <property type="nucleotide sequence ID" value="XM_016652831.1"/>
</dbReference>
<evidence type="ECO:0000256" key="1">
    <source>
        <dbReference type="SAM" id="Phobius"/>
    </source>
</evidence>
<protein>
    <submittedName>
        <fullName evidence="2">Uncharacterized protein</fullName>
    </submittedName>
</protein>
<reference evidence="2" key="1">
    <citation type="submission" date="2025-08" db="UniProtKB">
        <authorList>
            <consortium name="RefSeq"/>
        </authorList>
    </citation>
    <scope>IDENTIFICATION</scope>
</reference>
<proteinExistence type="predicted"/>
<dbReference type="STRING" id="4097.A0A1S4D4I2"/>
<organism evidence="2">
    <name type="scientific">Nicotiana tabacum</name>
    <name type="common">Common tobacco</name>
    <dbReference type="NCBI Taxonomy" id="4097"/>
    <lineage>
        <taxon>Eukaryota</taxon>
        <taxon>Viridiplantae</taxon>
        <taxon>Streptophyta</taxon>
        <taxon>Embryophyta</taxon>
        <taxon>Tracheophyta</taxon>
        <taxon>Spermatophyta</taxon>
        <taxon>Magnoliopsida</taxon>
        <taxon>eudicotyledons</taxon>
        <taxon>Gunneridae</taxon>
        <taxon>Pentapetalae</taxon>
        <taxon>asterids</taxon>
        <taxon>lamiids</taxon>
        <taxon>Solanales</taxon>
        <taxon>Solanaceae</taxon>
        <taxon>Nicotianoideae</taxon>
        <taxon>Nicotianeae</taxon>
        <taxon>Nicotiana</taxon>
    </lineage>
</organism>
<dbReference type="KEGG" id="nta:107825912"/>
<dbReference type="SMR" id="A0A1S4D4I2"/>
<dbReference type="PaxDb" id="4097-A0A1S4D4I2"/>
<evidence type="ECO:0000313" key="2">
    <source>
        <dbReference type="RefSeq" id="XP_016508317.1"/>
    </source>
</evidence>
<dbReference type="AlphaFoldDB" id="A0A1S4D4I2"/>
<keyword evidence="1" id="KW-0812">Transmembrane</keyword>
<feature type="transmembrane region" description="Helical" evidence="1">
    <location>
        <begin position="44"/>
        <end position="65"/>
    </location>
</feature>
<accession>A0A1S4D4I2</accession>